<accession>A0A8H7QEK7</accession>
<sequence length="432" mass="49479">MPTKSSPLLLVKSQLLILVNNLLMIPVPQQTQGKQQPLLQQAPVKNSLLIVGGRLSQYYSQWTTLSIDDWLLKTIRYGFKIPFTSPPPLRIQPQPTIPYNQKQDQLLDQEVSLLLNKGAMEEIQPTTPGFYSSMFVIPKKNGGSRPVFNLKKLNNYIQAPHFKMETLQEVTKQIKRNNYLTSIDLSDVFLHIQVHVDSRPYLRALAFYQAHQTYSRMGTNTTNSTECLPRRLDHHFRFDLTSNPSHPASNAKTGIARMDNQSRQIHFTTSAVIRTLRLLIGYHNDDRSTTREKSKGSSPKYSADSKAPHSVTTDYSQLNNAHSSSNFAVIPARLYTQHLLQMKNQTVRSSADWNIPQQLTTECIEELTWWKNNLIHWNGKSILPQTPQQTVYVDASDSEWGCSLQHNNNNKQTAFGHWTHQEAQMSINWRVC</sequence>
<keyword evidence="2" id="KW-0732">Signal</keyword>
<dbReference type="InterPro" id="IPR043128">
    <property type="entry name" value="Rev_trsase/Diguanyl_cyclase"/>
</dbReference>
<keyword evidence="4" id="KW-1185">Reference proteome</keyword>
<evidence type="ECO:0008006" key="5">
    <source>
        <dbReference type="Google" id="ProtNLM"/>
    </source>
</evidence>
<comment type="caution">
    <text evidence="3">The sequence shown here is derived from an EMBL/GenBank/DDBJ whole genome shotgun (WGS) entry which is preliminary data.</text>
</comment>
<dbReference type="AlphaFoldDB" id="A0A8H7QEK7"/>
<feature type="chain" id="PRO_5034865351" description="Reverse transcriptase domain-containing protein" evidence="2">
    <location>
        <begin position="34"/>
        <end position="432"/>
    </location>
</feature>
<name>A0A8H7QEK7_9FUNG</name>
<protein>
    <recommendedName>
        <fullName evidence="5">Reverse transcriptase domain-containing protein</fullName>
    </recommendedName>
</protein>
<proteinExistence type="predicted"/>
<evidence type="ECO:0000256" key="2">
    <source>
        <dbReference type="SAM" id="SignalP"/>
    </source>
</evidence>
<dbReference type="Gene3D" id="3.10.10.10">
    <property type="entry name" value="HIV Type 1 Reverse Transcriptase, subunit A, domain 1"/>
    <property type="match status" value="1"/>
</dbReference>
<evidence type="ECO:0000313" key="4">
    <source>
        <dbReference type="Proteomes" id="UP000603453"/>
    </source>
</evidence>
<dbReference type="EMBL" id="JAEPRD010000457">
    <property type="protein sequence ID" value="KAG2191222.1"/>
    <property type="molecule type" value="Genomic_DNA"/>
</dbReference>
<gene>
    <name evidence="3" type="ORF">INT47_012293</name>
</gene>
<evidence type="ECO:0000256" key="1">
    <source>
        <dbReference type="SAM" id="MobiDB-lite"/>
    </source>
</evidence>
<feature type="signal peptide" evidence="2">
    <location>
        <begin position="1"/>
        <end position="33"/>
    </location>
</feature>
<dbReference type="PANTHER" id="PTHR33050:SF7">
    <property type="entry name" value="RIBONUCLEASE H"/>
    <property type="match status" value="1"/>
</dbReference>
<dbReference type="SUPFAM" id="SSF56672">
    <property type="entry name" value="DNA/RNA polymerases"/>
    <property type="match status" value="1"/>
</dbReference>
<organism evidence="3 4">
    <name type="scientific">Mucor saturninus</name>
    <dbReference type="NCBI Taxonomy" id="64648"/>
    <lineage>
        <taxon>Eukaryota</taxon>
        <taxon>Fungi</taxon>
        <taxon>Fungi incertae sedis</taxon>
        <taxon>Mucoromycota</taxon>
        <taxon>Mucoromycotina</taxon>
        <taxon>Mucoromycetes</taxon>
        <taxon>Mucorales</taxon>
        <taxon>Mucorineae</taxon>
        <taxon>Mucoraceae</taxon>
        <taxon>Mucor</taxon>
    </lineage>
</organism>
<dbReference type="Proteomes" id="UP000603453">
    <property type="component" value="Unassembled WGS sequence"/>
</dbReference>
<evidence type="ECO:0000313" key="3">
    <source>
        <dbReference type="EMBL" id="KAG2191222.1"/>
    </source>
</evidence>
<dbReference type="PANTHER" id="PTHR33050">
    <property type="entry name" value="REVERSE TRANSCRIPTASE DOMAIN-CONTAINING PROTEIN"/>
    <property type="match status" value="1"/>
</dbReference>
<dbReference type="Gene3D" id="3.30.70.270">
    <property type="match status" value="1"/>
</dbReference>
<feature type="region of interest" description="Disordered" evidence="1">
    <location>
        <begin position="287"/>
        <end position="317"/>
    </location>
</feature>
<reference evidence="3" key="1">
    <citation type="submission" date="2020-12" db="EMBL/GenBank/DDBJ databases">
        <title>Metabolic potential, ecology and presence of endohyphal bacteria is reflected in genomic diversity of Mucoromycotina.</title>
        <authorList>
            <person name="Muszewska A."/>
            <person name="Okrasinska A."/>
            <person name="Steczkiewicz K."/>
            <person name="Drgas O."/>
            <person name="Orlowska M."/>
            <person name="Perlinska-Lenart U."/>
            <person name="Aleksandrzak-Piekarczyk T."/>
            <person name="Szatraj K."/>
            <person name="Zielenkiewicz U."/>
            <person name="Pilsyk S."/>
            <person name="Malc E."/>
            <person name="Mieczkowski P."/>
            <person name="Kruszewska J.S."/>
            <person name="Biernat P."/>
            <person name="Pawlowska J."/>
        </authorList>
    </citation>
    <scope>NUCLEOTIDE SEQUENCE</scope>
    <source>
        <strain evidence="3">WA0000017839</strain>
    </source>
</reference>
<dbReference type="OrthoDB" id="2286148at2759"/>
<dbReference type="InterPro" id="IPR043502">
    <property type="entry name" value="DNA/RNA_pol_sf"/>
</dbReference>
<dbReference type="InterPro" id="IPR052055">
    <property type="entry name" value="Hepadnavirus_pol/RT"/>
</dbReference>